<dbReference type="GO" id="GO:0008168">
    <property type="term" value="F:methyltransferase activity"/>
    <property type="evidence" value="ECO:0007669"/>
    <property type="project" value="UniProtKB-KW"/>
</dbReference>
<dbReference type="InterPro" id="IPR020845">
    <property type="entry name" value="AMP-binding_CS"/>
</dbReference>
<proteinExistence type="inferred from homology"/>
<dbReference type="InterPro" id="IPR016036">
    <property type="entry name" value="Malonyl_transacylase_ACP-bd"/>
</dbReference>
<evidence type="ECO:0000259" key="11">
    <source>
        <dbReference type="PROSITE" id="PS50075"/>
    </source>
</evidence>
<feature type="region of interest" description="Disordered" evidence="10">
    <location>
        <begin position="2480"/>
        <end position="2539"/>
    </location>
</feature>
<dbReference type="GO" id="GO:0006633">
    <property type="term" value="P:fatty acid biosynthetic process"/>
    <property type="evidence" value="ECO:0007669"/>
    <property type="project" value="InterPro"/>
</dbReference>
<dbReference type="GO" id="GO:0016874">
    <property type="term" value="F:ligase activity"/>
    <property type="evidence" value="ECO:0007669"/>
    <property type="project" value="UniProtKB-KW"/>
</dbReference>
<dbReference type="GO" id="GO:0009403">
    <property type="term" value="P:toxin biosynthetic process"/>
    <property type="evidence" value="ECO:0007669"/>
    <property type="project" value="UniProtKB-ARBA"/>
</dbReference>
<keyword evidence="3" id="KW-0436">Ligase</keyword>
<organism evidence="14 15">
    <name type="scientific">Penicillium malachiteum</name>
    <dbReference type="NCBI Taxonomy" id="1324776"/>
    <lineage>
        <taxon>Eukaryota</taxon>
        <taxon>Fungi</taxon>
        <taxon>Dikarya</taxon>
        <taxon>Ascomycota</taxon>
        <taxon>Pezizomycotina</taxon>
        <taxon>Eurotiomycetes</taxon>
        <taxon>Eurotiomycetidae</taxon>
        <taxon>Eurotiales</taxon>
        <taxon>Aspergillaceae</taxon>
        <taxon>Penicillium</taxon>
    </lineage>
</organism>
<dbReference type="InterPro" id="IPR049552">
    <property type="entry name" value="PKS_DH_N"/>
</dbReference>
<dbReference type="PROSITE" id="PS00455">
    <property type="entry name" value="AMP_BINDING"/>
    <property type="match status" value="1"/>
</dbReference>
<keyword evidence="4" id="KW-0489">Methyltransferase</keyword>
<dbReference type="SMART" id="SM00826">
    <property type="entry name" value="PKS_DH"/>
    <property type="match status" value="1"/>
</dbReference>
<evidence type="ECO:0000256" key="2">
    <source>
        <dbReference type="ARBA" id="ARBA00022553"/>
    </source>
</evidence>
<keyword evidence="15" id="KW-1185">Reference proteome</keyword>
<feature type="domain" description="PKS/mFAS DH" evidence="13">
    <location>
        <begin position="943"/>
        <end position="1244"/>
    </location>
</feature>
<dbReference type="Pfam" id="PF00550">
    <property type="entry name" value="PP-binding"/>
    <property type="match status" value="1"/>
</dbReference>
<evidence type="ECO:0000256" key="4">
    <source>
        <dbReference type="ARBA" id="ARBA00022603"/>
    </source>
</evidence>
<evidence type="ECO:0000256" key="5">
    <source>
        <dbReference type="ARBA" id="ARBA00022679"/>
    </source>
</evidence>
<dbReference type="Pfam" id="PF08242">
    <property type="entry name" value="Methyltransf_12"/>
    <property type="match status" value="1"/>
</dbReference>
<dbReference type="InterPro" id="IPR001227">
    <property type="entry name" value="Ac_transferase_dom_sf"/>
</dbReference>
<dbReference type="Gene3D" id="1.10.1200.10">
    <property type="entry name" value="ACP-like"/>
    <property type="match status" value="1"/>
</dbReference>
<dbReference type="GO" id="GO:0030639">
    <property type="term" value="P:polyketide biosynthetic process"/>
    <property type="evidence" value="ECO:0007669"/>
    <property type="project" value="UniProtKB-ARBA"/>
</dbReference>
<comment type="caution">
    <text evidence="14">The sequence shown here is derived from an EMBL/GenBank/DDBJ whole genome shotgun (WGS) entry which is preliminary data.</text>
</comment>
<dbReference type="EMBL" id="JAQJAN010000001">
    <property type="protein sequence ID" value="KAJ5740883.1"/>
    <property type="molecule type" value="Genomic_DNA"/>
</dbReference>
<keyword evidence="5" id="KW-0808">Transferase</keyword>
<dbReference type="InterPro" id="IPR036291">
    <property type="entry name" value="NAD(P)-bd_dom_sf"/>
</dbReference>
<dbReference type="InterPro" id="IPR045851">
    <property type="entry name" value="AMP-bd_C_sf"/>
</dbReference>
<reference evidence="14" key="2">
    <citation type="submission" date="2023-01" db="EMBL/GenBank/DDBJ databases">
        <authorList>
            <person name="Petersen C."/>
        </authorList>
    </citation>
    <scope>NUCLEOTIDE SEQUENCE</scope>
    <source>
        <strain evidence="14">IBT 17514</strain>
    </source>
</reference>
<dbReference type="Pfam" id="PF21089">
    <property type="entry name" value="PKS_DH_N"/>
    <property type="match status" value="1"/>
</dbReference>
<dbReference type="Pfam" id="PF00109">
    <property type="entry name" value="ketoacyl-synt"/>
    <property type="match status" value="1"/>
</dbReference>
<dbReference type="InterPro" id="IPR029063">
    <property type="entry name" value="SAM-dependent_MTases_sf"/>
</dbReference>
<dbReference type="GO" id="GO:0004312">
    <property type="term" value="F:fatty acid synthase activity"/>
    <property type="evidence" value="ECO:0007669"/>
    <property type="project" value="TreeGrafter"/>
</dbReference>
<dbReference type="InterPro" id="IPR049551">
    <property type="entry name" value="PKS_DH_C"/>
</dbReference>
<evidence type="ECO:0000256" key="3">
    <source>
        <dbReference type="ARBA" id="ARBA00022598"/>
    </source>
</evidence>
<dbReference type="SMART" id="SM00822">
    <property type="entry name" value="PKS_KR"/>
    <property type="match status" value="1"/>
</dbReference>
<dbReference type="SUPFAM" id="SSF47336">
    <property type="entry name" value="ACP-like"/>
    <property type="match status" value="2"/>
</dbReference>
<keyword evidence="2" id="KW-0597">Phosphoprotein</keyword>
<evidence type="ECO:0000256" key="8">
    <source>
        <dbReference type="ARBA" id="ARBA00029443"/>
    </source>
</evidence>
<dbReference type="SUPFAM" id="SSF56801">
    <property type="entry name" value="Acetyl-CoA synthetase-like"/>
    <property type="match status" value="1"/>
</dbReference>
<dbReference type="InterPro" id="IPR020841">
    <property type="entry name" value="PKS_Beta-ketoAc_synthase_dom"/>
</dbReference>
<dbReference type="InterPro" id="IPR013120">
    <property type="entry name" value="FAR_NAD-bd"/>
</dbReference>
<dbReference type="PANTHER" id="PTHR43775:SF20">
    <property type="entry name" value="HYBRID PKS-NRPS SYNTHETASE APDA"/>
    <property type="match status" value="1"/>
</dbReference>
<feature type="compositionally biased region" description="Polar residues" evidence="10">
    <location>
        <begin position="2480"/>
        <end position="2504"/>
    </location>
</feature>
<dbReference type="PROSITE" id="PS52004">
    <property type="entry name" value="KS3_2"/>
    <property type="match status" value="1"/>
</dbReference>
<feature type="domain" description="Carrier" evidence="11">
    <location>
        <begin position="2390"/>
        <end position="2472"/>
    </location>
</feature>
<dbReference type="InterPro" id="IPR057326">
    <property type="entry name" value="KR_dom"/>
</dbReference>
<name>A0AAD6HXM4_9EURO</name>
<feature type="active site" description="Proton acceptor; for dehydratase activity" evidence="9">
    <location>
        <position position="975"/>
    </location>
</feature>
<dbReference type="Gene3D" id="3.30.300.30">
    <property type="match status" value="1"/>
</dbReference>
<dbReference type="PROSITE" id="PS50075">
    <property type="entry name" value="CARRIER"/>
    <property type="match status" value="2"/>
</dbReference>
<evidence type="ECO:0000256" key="9">
    <source>
        <dbReference type="PROSITE-ProRule" id="PRU01363"/>
    </source>
</evidence>
<dbReference type="PROSITE" id="PS00012">
    <property type="entry name" value="PHOSPHOPANTETHEINE"/>
    <property type="match status" value="1"/>
</dbReference>
<dbReference type="InterPro" id="IPR042099">
    <property type="entry name" value="ANL_N_sf"/>
</dbReference>
<dbReference type="Pfam" id="PF16197">
    <property type="entry name" value="KAsynt_C_assoc"/>
    <property type="match status" value="1"/>
</dbReference>
<dbReference type="GO" id="GO:0032259">
    <property type="term" value="P:methylation"/>
    <property type="evidence" value="ECO:0007669"/>
    <property type="project" value="UniProtKB-KW"/>
</dbReference>
<keyword evidence="1" id="KW-0596">Phosphopantetheine</keyword>
<dbReference type="Gene3D" id="3.40.366.10">
    <property type="entry name" value="Malonyl-Coenzyme A Acyl Carrier Protein, domain 2"/>
    <property type="match status" value="1"/>
</dbReference>
<dbReference type="Gene3D" id="3.40.47.10">
    <property type="match status" value="1"/>
</dbReference>
<dbReference type="SUPFAM" id="SSF53335">
    <property type="entry name" value="S-adenosyl-L-methionine-dependent methyltransferases"/>
    <property type="match status" value="1"/>
</dbReference>
<dbReference type="Pfam" id="PF00668">
    <property type="entry name" value="Condensation"/>
    <property type="match status" value="1"/>
</dbReference>
<evidence type="ECO:0000256" key="6">
    <source>
        <dbReference type="ARBA" id="ARBA00022737"/>
    </source>
</evidence>
<dbReference type="Pfam" id="PF07993">
    <property type="entry name" value="NAD_binding_4"/>
    <property type="match status" value="1"/>
</dbReference>
<dbReference type="InterPro" id="IPR001242">
    <property type="entry name" value="Condensation_dom"/>
</dbReference>
<dbReference type="InterPro" id="IPR032821">
    <property type="entry name" value="PKS_assoc"/>
</dbReference>
<dbReference type="InterPro" id="IPR013217">
    <property type="entry name" value="Methyltransf_12"/>
</dbReference>
<dbReference type="GO" id="GO:1901336">
    <property type="term" value="P:lactone biosynthetic process"/>
    <property type="evidence" value="ECO:0007669"/>
    <property type="project" value="UniProtKB-ARBA"/>
</dbReference>
<dbReference type="CDD" id="cd19532">
    <property type="entry name" value="C_PKS-NRPS"/>
    <property type="match status" value="1"/>
</dbReference>
<dbReference type="Gene3D" id="3.40.50.12780">
    <property type="entry name" value="N-terminal domain of ligase-like"/>
    <property type="match status" value="1"/>
</dbReference>
<dbReference type="PROSITE" id="PS52019">
    <property type="entry name" value="PKS_MFAS_DH"/>
    <property type="match status" value="1"/>
</dbReference>
<dbReference type="SUPFAM" id="SSF55048">
    <property type="entry name" value="Probable ACP-binding domain of malonyl-CoA ACP transacylase"/>
    <property type="match status" value="1"/>
</dbReference>
<dbReference type="InterPro" id="IPR006162">
    <property type="entry name" value="Ppantetheine_attach_site"/>
</dbReference>
<dbReference type="InterPro" id="IPR042104">
    <property type="entry name" value="PKS_dehydratase_sf"/>
</dbReference>
<dbReference type="Pfam" id="PF00501">
    <property type="entry name" value="AMP-binding"/>
    <property type="match status" value="1"/>
</dbReference>
<dbReference type="InterPro" id="IPR023213">
    <property type="entry name" value="CAT-like_dom_sf"/>
</dbReference>
<dbReference type="InterPro" id="IPR049900">
    <property type="entry name" value="PKS_mFAS_DH"/>
</dbReference>
<feature type="active site" description="Proton donor; for dehydratase activity" evidence="9">
    <location>
        <position position="1151"/>
    </location>
</feature>
<reference evidence="14" key="1">
    <citation type="journal article" date="2023" name="IMA Fungus">
        <title>Comparative genomic study of the Penicillium genus elucidates a diverse pangenome and 15 lateral gene transfer events.</title>
        <authorList>
            <person name="Petersen C."/>
            <person name="Sorensen T."/>
            <person name="Nielsen M.R."/>
            <person name="Sondergaard T.E."/>
            <person name="Sorensen J.L."/>
            <person name="Fitzpatrick D.A."/>
            <person name="Frisvad J.C."/>
            <person name="Nielsen K.L."/>
        </authorList>
    </citation>
    <scope>NUCLEOTIDE SEQUENCE</scope>
    <source>
        <strain evidence="14">IBT 17514</strain>
    </source>
</reference>
<evidence type="ECO:0000313" key="15">
    <source>
        <dbReference type="Proteomes" id="UP001215712"/>
    </source>
</evidence>
<dbReference type="CDD" id="cd02440">
    <property type="entry name" value="AdoMet_MTases"/>
    <property type="match status" value="1"/>
</dbReference>
<dbReference type="InterPro" id="IPR036736">
    <property type="entry name" value="ACP-like_sf"/>
</dbReference>
<dbReference type="InterPro" id="IPR020807">
    <property type="entry name" value="PKS_DH"/>
</dbReference>
<evidence type="ECO:0000256" key="10">
    <source>
        <dbReference type="SAM" id="MobiDB-lite"/>
    </source>
</evidence>
<dbReference type="InterPro" id="IPR016035">
    <property type="entry name" value="Acyl_Trfase/lysoPLipase"/>
</dbReference>
<evidence type="ECO:0000259" key="12">
    <source>
        <dbReference type="PROSITE" id="PS52004"/>
    </source>
</evidence>
<feature type="region of interest" description="C-terminal hotdog fold" evidence="9">
    <location>
        <begin position="1091"/>
        <end position="1244"/>
    </location>
</feature>
<feature type="domain" description="Carrier" evidence="11">
    <location>
        <begin position="3528"/>
        <end position="3607"/>
    </location>
</feature>
<dbReference type="Gene3D" id="3.30.559.30">
    <property type="entry name" value="Nonribosomal peptide synthetase, condensation domain"/>
    <property type="match status" value="1"/>
</dbReference>
<feature type="region of interest" description="N-terminal hotdog fold" evidence="9">
    <location>
        <begin position="943"/>
        <end position="1076"/>
    </location>
</feature>
<dbReference type="SUPFAM" id="SSF51735">
    <property type="entry name" value="NAD(P)-binding Rossmann-fold domains"/>
    <property type="match status" value="2"/>
</dbReference>
<dbReference type="InterPro" id="IPR013968">
    <property type="entry name" value="PKS_KR"/>
</dbReference>
<dbReference type="CDD" id="cd05930">
    <property type="entry name" value="A_NRPS"/>
    <property type="match status" value="1"/>
</dbReference>
<dbReference type="InterPro" id="IPR016039">
    <property type="entry name" value="Thiolase-like"/>
</dbReference>
<dbReference type="CDD" id="cd00833">
    <property type="entry name" value="PKS"/>
    <property type="match status" value="1"/>
</dbReference>
<dbReference type="SUPFAM" id="SSF53901">
    <property type="entry name" value="Thiolase-like"/>
    <property type="match status" value="1"/>
</dbReference>
<dbReference type="SUPFAM" id="SSF52151">
    <property type="entry name" value="FabD/lysophospholipase-like"/>
    <property type="match status" value="1"/>
</dbReference>
<dbReference type="Gene3D" id="3.10.129.110">
    <property type="entry name" value="Polyketide synthase dehydratase"/>
    <property type="match status" value="1"/>
</dbReference>
<dbReference type="Proteomes" id="UP001215712">
    <property type="component" value="Unassembled WGS sequence"/>
</dbReference>
<dbReference type="Gene3D" id="3.30.559.10">
    <property type="entry name" value="Chloramphenicol acetyltransferase-like domain"/>
    <property type="match status" value="1"/>
</dbReference>
<dbReference type="Gene3D" id="3.40.50.150">
    <property type="entry name" value="Vaccinia Virus protein VP39"/>
    <property type="match status" value="1"/>
</dbReference>
<accession>A0AAD6HXM4</accession>
<evidence type="ECO:0000259" key="13">
    <source>
        <dbReference type="PROSITE" id="PS52019"/>
    </source>
</evidence>
<dbReference type="SUPFAM" id="SSF52777">
    <property type="entry name" value="CoA-dependent acyltransferases"/>
    <property type="match status" value="2"/>
</dbReference>
<dbReference type="Gene3D" id="3.40.50.720">
    <property type="entry name" value="NAD(P)-binding Rossmann-like Domain"/>
    <property type="match status" value="2"/>
</dbReference>
<dbReference type="GO" id="GO:0004315">
    <property type="term" value="F:3-oxoacyl-[acyl-carrier-protein] synthase activity"/>
    <property type="evidence" value="ECO:0007669"/>
    <property type="project" value="InterPro"/>
</dbReference>
<dbReference type="Pfam" id="PF08659">
    <property type="entry name" value="KR"/>
    <property type="match status" value="1"/>
</dbReference>
<dbReference type="PROSITE" id="PS00606">
    <property type="entry name" value="KS3_1"/>
    <property type="match status" value="1"/>
</dbReference>
<gene>
    <name evidence="14" type="ORF">N7493_000755</name>
</gene>
<dbReference type="InterPro" id="IPR018201">
    <property type="entry name" value="Ketoacyl_synth_AS"/>
</dbReference>
<dbReference type="InterPro" id="IPR014031">
    <property type="entry name" value="Ketoacyl_synth_C"/>
</dbReference>
<dbReference type="SMART" id="SM00827">
    <property type="entry name" value="PKS_AT"/>
    <property type="match status" value="1"/>
</dbReference>
<keyword evidence="7" id="KW-0511">Multifunctional enzyme</keyword>
<evidence type="ECO:0000313" key="14">
    <source>
        <dbReference type="EMBL" id="KAJ5740883.1"/>
    </source>
</evidence>
<sequence length="3922" mass="430519">MPNFRPSEPIAVVGSGCRFPGGVNGASKLWELLVEPKDLLQEVPKERFDSENFYHPNGSHHGSSSTQSSYFLSEDITKFDARFFGIRASEADAMDPQQRLLLETVYESLEHAGISIGQLRGSNTAVYVGLMCGDYETLLLRDLDQIPQYHATGIARSLISNRISYFFDWHGPSMTIDTACSSSLVAVHQAVQVLRSGSSRVAVAAGSNLILGPENYISESNLNMLSPDGRSRMWDAKANGYARGEGIASVVLKTLSAALEDGDEIECIIRETGVNQDGQTNGITLPSAIAQVDLIRNTYERAGLDPLDPAGRCQFFEAHGTGTPAGDPLEAQAISTAFFPKAQSGDVQQELLVGSIKTVIGHTEGTAGLAGLLKASLAVQHGIVPANLLFDELSATVAPFYGNLRIPTQGTSWPTLAKNVPRRASVNSFGFGGTNSHAIIENYVPAAHSVQKADPRSVVTPFVFSGSSEASLMTLLDLYASFLQGNPTFNPQDLSWSLHARRTELPFKTAISARDTDSLQRALQEKIKASRANSEATVGVRTAGLSSDGRRILGVFTGQGAQWPGMGKHLINLSIFCRDFISTLEKSLNDLPDFERPSWSLVGEMLAPDETSRVREAFISQPLCTAVQLLLVELLRSAGVRFTAVVGHSSGEITAAYAAGFISATDAIRIAYFRGLHALNAQGANGEKGAMLAAGTSMEDAQELCDFPEFQGRIKVAACNSSSSITLSGDEETVKQVQVVLEDEQKFVRRLVVDKAYHSHHMESCSAAYLESIERCKITVHDQVDGSCSWYSSVYFGRRMQPRAELGTHYWVENMVRPVLFSQAIESAISATERFDVAVEVGPHPALKGPASQTLVESGLQIPYTGTLRRGQNDIEAMADALGQLWISVPEVTELQSYEIRLRGEITHRLVKGLPSYPWMHDRSYWHESRISRALRTRKRAEHELLGRQSVHGTTRQLQWRNILRAVDIPWISEHRLQGQSVFPAAGYIVLAIEAARTIAEGNPIQLIEVQDFIIRQALTFATDTTEVETLFSLVDVQRSERQIEASWEYHAAWGNDREDMVLLAQGRVTATLGESQGPILPQKPIDVPNLSSLDSDRFYSTMADIGYGYSGPFRALSSLRRCLGAARGHVANAQTKEFKGPYLVHPASLDAAFQSIILSFCLPDDGRLWSLHVPLRMKRLRIDPLLFTTQSPNNPQMEFASGLTDNEDSTIIGDVDLSFPGTEEVALQVEGLQCVPFSPVTPADDTPIFTTVEWVEADPNAEIVTFDGQPTEKELNIATISERLSLYYIRLWNEEIPVNHPARTEGPYKGMFNFGNTVLSRVRAGEHPYAKKEWLDDTQEVISKFSAKYPDSLDLQMIHATGQNFAAAIRGETTILNHLKRDNLLDRYYEEGLAFPTYTKYLARVVSQVAHAYPHLNILEIGAGTGGATKGILKQIAGNFDSYTFTDISSGFFDTAKERFTGHADKMVFKVLDIENDPTQQGYKAQTYDLVIASFVLHATVNLEKTMNNARRLLKPGGYLLLLEMTNNDPIRTGAIFGTLPGWWLGMDDGRVLSPCITAAEWDSLLWQTGFAGIDTLTPDLDPLPFPCSLIAAQAVDDRVSFLRQPLATPAALLPAGFPIPELVILGGQSTKASRLVGELRMLLRHYCDKVTWIKDVSKIDNNSISPSSVVLSLTDLDSPVFKSLTPEGFEGLKTLFGEAGRVLWITHNSRLEPWTNMLVGFGRTQLCENPRLTLQLIDFPTLNECSSQLLVENLLRFAVTSLWSETESNTDVFWPLEPELVFESGKKLVPRMVLDQRRNDRYNASRRRIHNMVDLRKQSVFIGKSGIDSSNVLREAHLPTIQGATEGVTVNVTHSTLRPFRINYTTYYIVLGSVSGTSRSVVGLATVNGSTSRVDEGLYIPCDIPTGNESTLLSALESQLIATSILSSQDPAENLVVHEPTPMLAAVLSRYATASGKSVVFTSRTHQEDPAIRFIHPLSSTREITERLPKDRSLLINLTEPSSVFPSIPHNYRHEDLRSVLQKGILLPNPLLSQVANVSDILSAAIKGFKDGAYTTEGLEVIPPADVPSRNPNHLAAVIDWTCSNTVPVNVDPIDTFIHFDTDKTYWLCGLSGSLGVSLCQWMIRHGAKYIVLSSRRPQISDEWLQSTKELGATVKVIPCDVTSRIDVEGVYNTIKNSLPPIAGVTQGAMVLEDTTTSEMSFEVFMKVVRPKVEGAINLQAVLSNVNLDFFVFFSSTTGVIGNFGQSNYTAANEFLASLAAQRQAAGLAASVINIGPVLGVGYVAREASQAVQDDLRRSGFMFVSERDFHQQFAEGVLSGRAGSGQCIEVTTGLRPVNAEATHKPTWFENPKFGHLVIRESSSTLATDGAKSELSVKGRLAKASGTEEARSIILESLVQKLETLLQLEVTESGGVQAVASLRTNEIGVDSLVAVEIRSWLLKNFQVNVPVLQILSGIAIGDIVNHTLQELPVELIPNMTNSSSAESTPGETSDGQSDSTPDSTPAPDTASERAESSSGASAITSPEPEPAATMIRKPQIVREEPLSFSQSMFWFVKKFILDPTTLNHTGVFHLSGDLRVHDLERAVSIVTQRHESLRCCFYTNSSQEIVQGIMETSVIGLEKKSINQVSDLWDEVESLKAHIYRLEDGETLRVLLLSNPFTGDKYLILGCHHISFDGVSQQVLMCDLEKAYNGQNLGPEPLQFPDYAKSQRQDQSSNKWVTQLAFWKQIFPESPPALPLLPLTEITTRPPIDNYDVHAVSVRLDLSLCKTIQSVCRKYSSTPFHFYMATFTALLHRYAGSDTICIGIADANRNDPGAMESIGPFLNLLPLIFHPSAQQKFYELLRETRSKAYLALANGSVPFEIVLQELGVPRGVTYSPLFQAFVDYRQGAREKQAFGNCQMELLRFEPGKAAYDISLDIIDNPGGDCLLTFYIRENLYSRHAAEVLTNSYVEILAVFASQPDATLNQPKLFKKVDIERAIEIGSGPVIPSNWSSTLAHRVWEVVGEYPEDLSMKDGNGTVLTYGDMGQRVMSIIAVLLGAGIHKGQLVSVYHEPTVDTMCCLLAVLHIGAVYVPLDRSMHTSRLAAMVSNLDLKAILVDEESIEDVSSFNTHDVLVIDTSQITSTNNTWFPIAASPDSVAAILHTSGSTGVPKGIMLMHRNLLNEVECSSQVYGFEREIVLLQSSLGFDMSLTQAFTAVAYGGTLVIAPRRYRGDAVALTQLILDEGISFTGATPSEYLSWLSHGDISCLRASKWKIALAGGEQITGSLLKRFSALNRPDLQLFNAYGPTEITCSSNKMHVSYSPRDIMELSGNRIAAGPPKPNSAVYILDDDLQPLPLGMSGQIAVSGAGVSAGYINDDNLTSEKFVVNPINSDGNSSSHMYLTGDVGRWREDGTLVVEGRIAGDTQIKLRGLRIDLQDVERAILDVSSGILTNAAVSLRRANDSEVDFLVAYVVFSNAFTDEKRHEYLSKLPSMLLLPQYMWPAAVIAMERLPMNSSMKMDRRHLSTLPLSASHCPQRPMSQGKLTATEQKLQQTWKKVIPRDISPRSISRDTDFFLVGGSSLLLLHLQARIRDDFGTTLPLIQLFQASTLRLMAAKMESNLTSKVREHIDWEHESDPNPDIQAQAPSAARSVTYPARVVVLTGATGYVGTGLLQALQNDISITTIYCIAVRGGKDRNLPRDSSKVVIFDGDLTEPNLGLSEADADNIFNTADAIIHNGADVSHLKSYRSLKPANFEATSKLIQLALGRHIPFHFVSTAGVTFFSQRAVFGEESVSSYLPPTDGLDGYTSSKWASERYLEKIHDRFGLPITIYRPSSISHEDATETLELMPNLLRLSRMLQAVPVSPQLRGSLNIVALDTVVDGIMNGVHFSPSTSEPQLKYTNLTGGSDIPFSELKEYIERETGVEAQVLPPCRMG</sequence>
<dbReference type="Pfam" id="PF00698">
    <property type="entry name" value="Acyl_transf_1"/>
    <property type="match status" value="1"/>
</dbReference>
<dbReference type="InterPro" id="IPR014043">
    <property type="entry name" value="Acyl_transferase_dom"/>
</dbReference>
<dbReference type="InterPro" id="IPR000873">
    <property type="entry name" value="AMP-dep_synth/lig_dom"/>
</dbReference>
<evidence type="ECO:0000256" key="1">
    <source>
        <dbReference type="ARBA" id="ARBA00022450"/>
    </source>
</evidence>
<protein>
    <submittedName>
        <fullName evidence="14">Acetyl-CoA synthetase-like protein</fullName>
    </submittedName>
</protein>
<dbReference type="Pfam" id="PF02801">
    <property type="entry name" value="Ketoacyl-synt_C"/>
    <property type="match status" value="1"/>
</dbReference>
<dbReference type="Pfam" id="PF14765">
    <property type="entry name" value="PS-DH"/>
    <property type="match status" value="1"/>
</dbReference>
<dbReference type="InterPro" id="IPR009081">
    <property type="entry name" value="PP-bd_ACP"/>
</dbReference>
<dbReference type="GO" id="GO:0031177">
    <property type="term" value="F:phosphopantetheine binding"/>
    <property type="evidence" value="ECO:0007669"/>
    <property type="project" value="InterPro"/>
</dbReference>
<dbReference type="FunFam" id="3.40.47.10:FF:000019">
    <property type="entry name" value="Polyketide synthase type I"/>
    <property type="match status" value="1"/>
</dbReference>
<dbReference type="InterPro" id="IPR020806">
    <property type="entry name" value="PKS_PP-bd"/>
</dbReference>
<dbReference type="InterPro" id="IPR014030">
    <property type="entry name" value="Ketoacyl_synth_N"/>
</dbReference>
<keyword evidence="6" id="KW-0677">Repeat</keyword>
<dbReference type="SMART" id="SM00825">
    <property type="entry name" value="PKS_KS"/>
    <property type="match status" value="1"/>
</dbReference>
<feature type="domain" description="Ketosynthase family 3 (KS3)" evidence="12">
    <location>
        <begin position="7"/>
        <end position="442"/>
    </location>
</feature>
<dbReference type="InterPro" id="IPR050091">
    <property type="entry name" value="PKS_NRPS_Biosynth_Enz"/>
</dbReference>
<evidence type="ECO:0000256" key="7">
    <source>
        <dbReference type="ARBA" id="ARBA00023268"/>
    </source>
</evidence>
<comment type="similarity">
    <text evidence="8">In the C-terminal section; belongs to the NRP synthetase family.</text>
</comment>
<dbReference type="PANTHER" id="PTHR43775">
    <property type="entry name" value="FATTY ACID SYNTHASE"/>
    <property type="match status" value="1"/>
</dbReference>
<dbReference type="SMART" id="SM00823">
    <property type="entry name" value="PKS_PP"/>
    <property type="match status" value="2"/>
</dbReference>